<dbReference type="PATRIC" id="fig|1408103.3.peg.4912"/>
<evidence type="ECO:0000313" key="3">
    <source>
        <dbReference type="Proteomes" id="UP000034166"/>
    </source>
</evidence>
<dbReference type="EMBL" id="LAYY01000097">
    <property type="protein sequence ID" value="KKK34384.1"/>
    <property type="molecule type" value="Genomic_DNA"/>
</dbReference>
<reference evidence="2 3" key="1">
    <citation type="submission" date="2015-04" db="EMBL/GenBank/DDBJ databases">
        <title>Taxonomic description and genome sequence of Bacillus campisalis sp. nov., a novel member of the genus Bacillus isolated from solar saltern.</title>
        <authorList>
            <person name="Mathan Kumar R."/>
            <person name="Kaur G."/>
            <person name="Kumar A."/>
            <person name="Singh N.K."/>
            <person name="Kaur N."/>
            <person name="Kumar N."/>
            <person name="Mayilraj S."/>
        </authorList>
    </citation>
    <scope>NUCLEOTIDE SEQUENCE [LARGE SCALE GENOMIC DNA]</scope>
    <source>
        <strain evidence="2 3">SA2-6</strain>
    </source>
</reference>
<evidence type="ECO:0000259" key="1">
    <source>
        <dbReference type="Pfam" id="PF13460"/>
    </source>
</evidence>
<dbReference type="PANTHER" id="PTHR14097:SF7">
    <property type="entry name" value="OXIDOREDUCTASE HTATIP2"/>
    <property type="match status" value="1"/>
</dbReference>
<dbReference type="PANTHER" id="PTHR14097">
    <property type="entry name" value="OXIDOREDUCTASE HTATIP2"/>
    <property type="match status" value="1"/>
</dbReference>
<evidence type="ECO:0000313" key="2">
    <source>
        <dbReference type="EMBL" id="KKK34384.1"/>
    </source>
</evidence>
<proteinExistence type="predicted"/>
<dbReference type="InterPro" id="IPR036291">
    <property type="entry name" value="NAD(P)-bd_dom_sf"/>
</dbReference>
<dbReference type="SUPFAM" id="SSF51735">
    <property type="entry name" value="NAD(P)-binding Rossmann-fold domains"/>
    <property type="match status" value="1"/>
</dbReference>
<comment type="caution">
    <text evidence="2">The sequence shown here is derived from an EMBL/GenBank/DDBJ whole genome shotgun (WGS) entry which is preliminary data.</text>
</comment>
<keyword evidence="3" id="KW-1185">Reference proteome</keyword>
<name>A0A0M2SI69_9BACI</name>
<sequence>MGRKALLLGATGLIGKELLHLLLAEDEYEQVNIIVRKDVDIHHPKLHMVTDSLDNMESYEDMFKVDDVYCCLGTTIKKAGTREKFQKVDLDYPLQAARLGLKQGASKYLVVSAIGADEKSPFFYSRVKGKLEEGLTKIGFESVVIFRPSLLLGKREEVRIGEKAAELVSVPLGFLFKGKLRKYRPVQGAAVASMMLAAALLPGKGIKVFESIGTTEFEKDDQI</sequence>
<dbReference type="AlphaFoldDB" id="A0A0M2SI69"/>
<dbReference type="Proteomes" id="UP000034166">
    <property type="component" value="Unassembled WGS sequence"/>
</dbReference>
<feature type="domain" description="NAD(P)-binding" evidence="1">
    <location>
        <begin position="9"/>
        <end position="125"/>
    </location>
</feature>
<organism evidence="2 3">
    <name type="scientific">Mesobacillus campisalis</name>
    <dbReference type="NCBI Taxonomy" id="1408103"/>
    <lineage>
        <taxon>Bacteria</taxon>
        <taxon>Bacillati</taxon>
        <taxon>Bacillota</taxon>
        <taxon>Bacilli</taxon>
        <taxon>Bacillales</taxon>
        <taxon>Bacillaceae</taxon>
        <taxon>Mesobacillus</taxon>
    </lineage>
</organism>
<protein>
    <recommendedName>
        <fullName evidence="1">NAD(P)-binding domain-containing protein</fullName>
    </recommendedName>
</protein>
<dbReference type="Gene3D" id="3.40.50.720">
    <property type="entry name" value="NAD(P)-binding Rossmann-like Domain"/>
    <property type="match status" value="1"/>
</dbReference>
<accession>A0A0M2SI69</accession>
<dbReference type="OrthoDB" id="9798632at2"/>
<dbReference type="Pfam" id="PF13460">
    <property type="entry name" value="NAD_binding_10"/>
    <property type="match status" value="1"/>
</dbReference>
<dbReference type="RefSeq" id="WP_046525943.1">
    <property type="nucleotide sequence ID" value="NZ_LAYY01000097.1"/>
</dbReference>
<gene>
    <name evidence="2" type="ORF">WQ57_22795</name>
</gene>
<dbReference type="InterPro" id="IPR016040">
    <property type="entry name" value="NAD(P)-bd_dom"/>
</dbReference>